<dbReference type="Proteomes" id="UP000186895">
    <property type="component" value="Unassembled WGS sequence"/>
</dbReference>
<protein>
    <submittedName>
        <fullName evidence="1">Uncharacterized protein</fullName>
    </submittedName>
</protein>
<organism evidence="1 2">
    <name type="scientific">Marinobacterium stanieri</name>
    <dbReference type="NCBI Taxonomy" id="49186"/>
    <lineage>
        <taxon>Bacteria</taxon>
        <taxon>Pseudomonadati</taxon>
        <taxon>Pseudomonadota</taxon>
        <taxon>Gammaproteobacteria</taxon>
        <taxon>Oceanospirillales</taxon>
        <taxon>Oceanospirillaceae</taxon>
        <taxon>Marinobacterium</taxon>
    </lineage>
</organism>
<dbReference type="AlphaFoldDB" id="A0A1N6NPQ9"/>
<gene>
    <name evidence="1" type="ORF">SAMN05421647_101470</name>
</gene>
<evidence type="ECO:0000313" key="2">
    <source>
        <dbReference type="Proteomes" id="UP000186895"/>
    </source>
</evidence>
<proteinExistence type="predicted"/>
<evidence type="ECO:0000313" key="1">
    <source>
        <dbReference type="EMBL" id="SIP93997.1"/>
    </source>
</evidence>
<dbReference type="RefSeq" id="WP_139327106.1">
    <property type="nucleotide sequence ID" value="NZ_FTMN01000001.1"/>
</dbReference>
<keyword evidence="2" id="KW-1185">Reference proteome</keyword>
<dbReference type="EMBL" id="FTMN01000001">
    <property type="protein sequence ID" value="SIP93997.1"/>
    <property type="molecule type" value="Genomic_DNA"/>
</dbReference>
<reference evidence="2" key="1">
    <citation type="submission" date="2017-01" db="EMBL/GenBank/DDBJ databases">
        <authorList>
            <person name="Varghese N."/>
            <person name="Submissions S."/>
        </authorList>
    </citation>
    <scope>NUCLEOTIDE SEQUENCE [LARGE SCALE GENOMIC DNA]</scope>
    <source>
        <strain evidence="2">DSM 7027</strain>
    </source>
</reference>
<sequence>MPSVFFSANRKPISEVVGNDATLVESFKRANGIASGDFLYTGQAYTLDFESLESKMITSRFNQMCLKDRVTLQSMVATNGENLYSEMSFYNRYLTHAALSDVNSLIGVTGDAKNPVWMTSKKLY</sequence>
<accession>A0A1N6NPQ9</accession>
<name>A0A1N6NPQ9_9GAMM</name>